<evidence type="ECO:0000256" key="8">
    <source>
        <dbReference type="ARBA" id="ARBA00022982"/>
    </source>
</evidence>
<dbReference type="InterPro" id="IPR003816">
    <property type="entry name" value="Nitrate_red_gam"/>
</dbReference>
<evidence type="ECO:0000256" key="17">
    <source>
        <dbReference type="SAM" id="Phobius"/>
    </source>
</evidence>
<dbReference type="InterPro" id="IPR023234">
    <property type="entry name" value="NarG-like_domain"/>
</dbReference>
<comment type="catalytic activity">
    <reaction evidence="14">
        <text>nitrate + a quinol = a quinone + nitrite + H2O</text>
        <dbReference type="Rhea" id="RHEA:56144"/>
        <dbReference type="ChEBI" id="CHEBI:15377"/>
        <dbReference type="ChEBI" id="CHEBI:16301"/>
        <dbReference type="ChEBI" id="CHEBI:17632"/>
        <dbReference type="ChEBI" id="CHEBI:24646"/>
        <dbReference type="ChEBI" id="CHEBI:132124"/>
        <dbReference type="EC" id="1.7.5.1"/>
    </reaction>
</comment>
<evidence type="ECO:0000256" key="9">
    <source>
        <dbReference type="ARBA" id="ARBA00022989"/>
    </source>
</evidence>
<evidence type="ECO:0000256" key="5">
    <source>
        <dbReference type="ARBA" id="ARBA00022617"/>
    </source>
</evidence>
<organism evidence="19 20">
    <name type="scientific">Acidithiobacillus thiooxidans</name>
    <name type="common">Thiobacillus thiooxidans</name>
    <dbReference type="NCBI Taxonomy" id="930"/>
    <lineage>
        <taxon>Bacteria</taxon>
        <taxon>Pseudomonadati</taxon>
        <taxon>Pseudomonadota</taxon>
        <taxon>Acidithiobacillia</taxon>
        <taxon>Acidithiobacillales</taxon>
        <taxon>Acidithiobacillaceae</taxon>
        <taxon>Acidithiobacillus</taxon>
    </lineage>
</organism>
<dbReference type="Pfam" id="PF02665">
    <property type="entry name" value="Nitrate_red_gam"/>
    <property type="match status" value="1"/>
</dbReference>
<evidence type="ECO:0000313" key="20">
    <source>
        <dbReference type="Proteomes" id="UP000095008"/>
    </source>
</evidence>
<feature type="transmembrane region" description="Helical" evidence="17">
    <location>
        <begin position="12"/>
        <end position="29"/>
    </location>
</feature>
<evidence type="ECO:0000256" key="4">
    <source>
        <dbReference type="ARBA" id="ARBA00022475"/>
    </source>
</evidence>
<comment type="subunit">
    <text evidence="15">Dimer of heterotrimers each composed of an alpha, a beta and a gamma chain. Alpha and beta are catalytic chains; gamma chains are involved in binding the enzyme complex to the cytoplasmic membrane.</text>
</comment>
<gene>
    <name evidence="19" type="primary">narI</name>
    <name evidence="19" type="ORF">A6M23_07565</name>
</gene>
<keyword evidence="7" id="KW-0479">Metal-binding</keyword>
<keyword evidence="12" id="KW-0534">Nitrate assimilation</keyword>
<feature type="transmembrane region" description="Helical" evidence="17">
    <location>
        <begin position="127"/>
        <end position="147"/>
    </location>
</feature>
<evidence type="ECO:0000256" key="16">
    <source>
        <dbReference type="PIRSR" id="PIRSR603816-1"/>
    </source>
</evidence>
<keyword evidence="8" id="KW-0249">Electron transport</keyword>
<dbReference type="PANTHER" id="PTHR30598">
    <property type="entry name" value="NITRATE REDUCTASE PRIVATE CHAPERONE, REDOX ENZYME MATURATION PROTEIN REMP FAMILY"/>
    <property type="match status" value="1"/>
</dbReference>
<keyword evidence="10" id="KW-0560">Oxidoreductase</keyword>
<proteinExistence type="predicted"/>
<feature type="transmembrane region" description="Helical" evidence="17">
    <location>
        <begin position="89"/>
        <end position="115"/>
    </location>
</feature>
<feature type="transmembrane region" description="Helical" evidence="17">
    <location>
        <begin position="179"/>
        <end position="201"/>
    </location>
</feature>
<feature type="domain" description="NarG-like" evidence="18">
    <location>
        <begin position="6"/>
        <end position="227"/>
    </location>
</feature>
<dbReference type="GO" id="GO:0046872">
    <property type="term" value="F:metal ion binding"/>
    <property type="evidence" value="ECO:0007669"/>
    <property type="project" value="UniProtKB-KW"/>
</dbReference>
<evidence type="ECO:0000256" key="3">
    <source>
        <dbReference type="ARBA" id="ARBA00022448"/>
    </source>
</evidence>
<dbReference type="GO" id="GO:0019645">
    <property type="term" value="P:anaerobic electron transport chain"/>
    <property type="evidence" value="ECO:0007669"/>
    <property type="project" value="UniProtKB-ARBA"/>
</dbReference>
<comment type="caution">
    <text evidence="19">The sequence shown here is derived from an EMBL/GenBank/DDBJ whole genome shotgun (WGS) entry which is preliminary data.</text>
</comment>
<dbReference type="GO" id="GO:0160182">
    <property type="term" value="F:nitrate reductase (quinone) activity"/>
    <property type="evidence" value="ECO:0007669"/>
    <property type="project" value="UniProtKB-EC"/>
</dbReference>
<protein>
    <recommendedName>
        <fullName evidence="2">nitrate reductase (quinone)</fullName>
        <ecNumber evidence="2">1.7.5.1</ecNumber>
    </recommendedName>
</protein>
<sequence length="232" mass="26690">MIWSWNTFLFGIYPYIAGTIFLLGSIIRYEREQAGWTSYSSQILASKRYMMWASNLWHIGILTLFLGHFTGLLTNILEWLGLDPVEHQWLAASAGITAGVVAMVGGVMLLLRRVLDPKVRYASRPMDIIILAWLLITLCFGLSTQFISVPDAIHDHVQNMDILIRYVRSIAEFQADPQLIINIPLIYKIHMFCGFTVFLLFPFSRLVHIWTVPLNYVVRPYQLVRSKIRSVV</sequence>
<evidence type="ECO:0000256" key="12">
    <source>
        <dbReference type="ARBA" id="ARBA00023063"/>
    </source>
</evidence>
<dbReference type="OrthoDB" id="9788113at2"/>
<evidence type="ECO:0000256" key="1">
    <source>
        <dbReference type="ARBA" id="ARBA00004651"/>
    </source>
</evidence>
<feature type="binding site" description="axial binding residue" evidence="16">
    <location>
        <position position="58"/>
    </location>
    <ligand>
        <name>heme b</name>
        <dbReference type="ChEBI" id="CHEBI:60344"/>
        <label>1</label>
    </ligand>
    <ligandPart>
        <name>Fe</name>
        <dbReference type="ChEBI" id="CHEBI:18248"/>
    </ligandPart>
</feature>
<keyword evidence="6 17" id="KW-0812">Transmembrane</keyword>
<dbReference type="GO" id="GO:0009325">
    <property type="term" value="C:nitrate reductase complex"/>
    <property type="evidence" value="ECO:0007669"/>
    <property type="project" value="InterPro"/>
</dbReference>
<dbReference type="EMBL" id="LWRY01000063">
    <property type="protein sequence ID" value="OCX73840.1"/>
    <property type="molecule type" value="Genomic_DNA"/>
</dbReference>
<dbReference type="Proteomes" id="UP000095008">
    <property type="component" value="Unassembled WGS sequence"/>
</dbReference>
<evidence type="ECO:0000259" key="18">
    <source>
        <dbReference type="Pfam" id="PF02665"/>
    </source>
</evidence>
<comment type="subcellular location">
    <subcellularLocation>
        <location evidence="1">Cell membrane</location>
        <topology evidence="1">Multi-pass membrane protein</topology>
    </subcellularLocation>
</comment>
<dbReference type="GO" id="GO:0042128">
    <property type="term" value="P:nitrate assimilation"/>
    <property type="evidence" value="ECO:0007669"/>
    <property type="project" value="UniProtKB-KW"/>
</dbReference>
<evidence type="ECO:0000313" key="19">
    <source>
        <dbReference type="EMBL" id="OCX73840.1"/>
    </source>
</evidence>
<dbReference type="InterPro" id="IPR036197">
    <property type="entry name" value="NarG-like_sf"/>
</dbReference>
<dbReference type="SUPFAM" id="SSF103501">
    <property type="entry name" value="Respiratory nitrate reductase 1 gamma chain"/>
    <property type="match status" value="1"/>
</dbReference>
<dbReference type="PANTHER" id="PTHR30598:SF3">
    <property type="entry name" value="RESPIRATORY NITRATE REDUCTASE 1 GAMMA CHAIN"/>
    <property type="match status" value="1"/>
</dbReference>
<feature type="binding site" description="axial binding residue" evidence="16">
    <location>
        <position position="208"/>
    </location>
    <ligand>
        <name>heme b</name>
        <dbReference type="ChEBI" id="CHEBI:60344"/>
        <label>1</label>
    </ligand>
    <ligandPart>
        <name>Fe</name>
        <dbReference type="ChEBI" id="CHEBI:18248"/>
    </ligandPart>
</feature>
<dbReference type="RefSeq" id="WP_065973790.1">
    <property type="nucleotide sequence ID" value="NZ_LWRY01000063.1"/>
</dbReference>
<keyword evidence="3" id="KW-0813">Transport</keyword>
<keyword evidence="11 16" id="KW-0408">Iron</keyword>
<dbReference type="InterPro" id="IPR051936">
    <property type="entry name" value="Heme-iron_electron_transfer"/>
</dbReference>
<feature type="binding site" description="axial binding residue" evidence="16">
    <location>
        <position position="68"/>
    </location>
    <ligand>
        <name>heme b</name>
        <dbReference type="ChEBI" id="CHEBI:60344"/>
        <label>1</label>
    </ligand>
    <ligandPart>
        <name>Fe</name>
        <dbReference type="ChEBI" id="CHEBI:18248"/>
    </ligandPart>
</feature>
<dbReference type="NCBIfam" id="TIGR00351">
    <property type="entry name" value="narI"/>
    <property type="match status" value="1"/>
</dbReference>
<evidence type="ECO:0000256" key="15">
    <source>
        <dbReference type="ARBA" id="ARBA00063882"/>
    </source>
</evidence>
<dbReference type="GO" id="GO:0009055">
    <property type="term" value="F:electron transfer activity"/>
    <property type="evidence" value="ECO:0007669"/>
    <property type="project" value="TreeGrafter"/>
</dbReference>
<dbReference type="FunFam" id="1.20.950.20:FF:000001">
    <property type="entry name" value="Respiratory nitrate reductase subunit gamma"/>
    <property type="match status" value="1"/>
</dbReference>
<evidence type="ECO:0000256" key="13">
    <source>
        <dbReference type="ARBA" id="ARBA00023136"/>
    </source>
</evidence>
<keyword evidence="20" id="KW-1185">Reference proteome</keyword>
<keyword evidence="4" id="KW-1003">Cell membrane</keyword>
<dbReference type="AlphaFoldDB" id="A0A1C2ICY6"/>
<evidence type="ECO:0000256" key="6">
    <source>
        <dbReference type="ARBA" id="ARBA00022692"/>
    </source>
</evidence>
<keyword evidence="9 17" id="KW-1133">Transmembrane helix</keyword>
<keyword evidence="5 16" id="KW-0349">Heme</keyword>
<accession>A0A1C2ICY6</accession>
<evidence type="ECO:0000256" key="7">
    <source>
        <dbReference type="ARBA" id="ARBA00022723"/>
    </source>
</evidence>
<evidence type="ECO:0000256" key="10">
    <source>
        <dbReference type="ARBA" id="ARBA00023002"/>
    </source>
</evidence>
<dbReference type="EC" id="1.7.5.1" evidence="2"/>
<keyword evidence="13 17" id="KW-0472">Membrane</keyword>
<feature type="transmembrane region" description="Helical" evidence="17">
    <location>
        <begin position="49"/>
        <end position="69"/>
    </location>
</feature>
<evidence type="ECO:0000256" key="11">
    <source>
        <dbReference type="ARBA" id="ARBA00023004"/>
    </source>
</evidence>
<reference evidence="19" key="1">
    <citation type="journal article" date="2016" name="Int. J. Mol. Sci.">
        <title>Comparative genomics of the extreme acidophile Acidithiobacillus thiooxidans reveals intraspecific divergence and niche adaptation.</title>
        <authorList>
            <person name="Zhang X."/>
            <person name="Feng X."/>
            <person name="Tao J."/>
            <person name="Ma L."/>
            <person name="Xiao Y."/>
            <person name="Liang Y."/>
            <person name="Liu X."/>
            <person name="Yin H."/>
        </authorList>
    </citation>
    <scope>NUCLEOTIDE SEQUENCE [LARGE SCALE GENOMIC DNA]</scope>
    <source>
        <strain evidence="19">DXS-W</strain>
    </source>
</reference>
<name>A0A1C2ICY6_ACITH</name>
<dbReference type="GO" id="GO:0005886">
    <property type="term" value="C:plasma membrane"/>
    <property type="evidence" value="ECO:0007669"/>
    <property type="project" value="UniProtKB-SubCell"/>
</dbReference>
<dbReference type="Gene3D" id="1.20.950.20">
    <property type="entry name" value="Transmembrane di-heme cytochromes, Chain C"/>
    <property type="match status" value="1"/>
</dbReference>
<evidence type="ECO:0000256" key="14">
    <source>
        <dbReference type="ARBA" id="ARBA00048294"/>
    </source>
</evidence>
<dbReference type="GO" id="GO:0020037">
    <property type="term" value="F:heme binding"/>
    <property type="evidence" value="ECO:0007669"/>
    <property type="project" value="TreeGrafter"/>
</dbReference>
<feature type="binding site" description="axial binding residue" evidence="16">
    <location>
        <position position="190"/>
    </location>
    <ligand>
        <name>heme b</name>
        <dbReference type="ChEBI" id="CHEBI:60344"/>
        <label>1</label>
    </ligand>
    <ligandPart>
        <name>Fe</name>
        <dbReference type="ChEBI" id="CHEBI:18248"/>
    </ligandPart>
</feature>
<evidence type="ECO:0000256" key="2">
    <source>
        <dbReference type="ARBA" id="ARBA00012500"/>
    </source>
</evidence>